<feature type="region of interest" description="Disordered" evidence="1">
    <location>
        <begin position="251"/>
        <end position="307"/>
    </location>
</feature>
<evidence type="ECO:0000259" key="3">
    <source>
        <dbReference type="Pfam" id="PF23750"/>
    </source>
</evidence>
<accession>A0A2K2U1R3</accession>
<proteinExistence type="predicted"/>
<gene>
    <name evidence="4" type="ORF">C2L80_12950</name>
</gene>
<organism evidence="4 5">
    <name type="scientific">Rubneribacter badeniensis</name>
    <dbReference type="NCBI Taxonomy" id="2070688"/>
    <lineage>
        <taxon>Bacteria</taxon>
        <taxon>Bacillati</taxon>
        <taxon>Actinomycetota</taxon>
        <taxon>Coriobacteriia</taxon>
        <taxon>Eggerthellales</taxon>
        <taxon>Eggerthellaceae</taxon>
        <taxon>Rubneribacter</taxon>
    </lineage>
</organism>
<dbReference type="Proteomes" id="UP000236488">
    <property type="component" value="Unassembled WGS sequence"/>
</dbReference>
<feature type="transmembrane region" description="Helical" evidence="2">
    <location>
        <begin position="73"/>
        <end position="93"/>
    </location>
</feature>
<dbReference type="RefSeq" id="WP_103263342.1">
    <property type="nucleotide sequence ID" value="NZ_PPEL01000130.1"/>
</dbReference>
<protein>
    <recommendedName>
        <fullName evidence="3">Anti-sigma factor RsgI-like middle domain-containing protein</fullName>
    </recommendedName>
</protein>
<evidence type="ECO:0000256" key="2">
    <source>
        <dbReference type="SAM" id="Phobius"/>
    </source>
</evidence>
<name>A0A2K2U1R3_9ACTN</name>
<keyword evidence="5" id="KW-1185">Reference proteome</keyword>
<dbReference type="InterPro" id="IPR055431">
    <property type="entry name" value="RsgI_M"/>
</dbReference>
<keyword evidence="2" id="KW-0472">Membrane</keyword>
<comment type="caution">
    <text evidence="4">The sequence shown here is derived from an EMBL/GenBank/DDBJ whole genome shotgun (WGS) entry which is preliminary data.</text>
</comment>
<feature type="compositionally biased region" description="Basic and acidic residues" evidence="1">
    <location>
        <begin position="280"/>
        <end position="293"/>
    </location>
</feature>
<reference evidence="4 5" key="1">
    <citation type="journal article" date="2018" name="Int. J. Syst. Evol. Microbiol.">
        <title>Rubneribacter badeniensis gen. nov., sp. nov. and Enteroscipio rubneri gen. nov., sp. nov., new members of the Eggerthellaceae isolated from human faeces.</title>
        <authorList>
            <person name="Danylec N."/>
            <person name="Gobl A."/>
            <person name="Stoll D.A."/>
            <person name="Hetzer B."/>
            <person name="Kulling S.E."/>
            <person name="Huch M."/>
        </authorList>
    </citation>
    <scope>NUCLEOTIDE SEQUENCE [LARGE SCALE GENOMIC DNA]</scope>
    <source>
        <strain evidence="4 5">ResAG-85</strain>
    </source>
</reference>
<sequence length="307" mass="32897">MSELDERVRRAFDDVVVPDDVKRATLSFIARIAEEGGQDAPTVSAHASSSERFVSRREGRETRSRAFSLSRRMFALAACLVLAVVGFGGFSVYTQPTAYVGIDVNPSIELGVNRFGIVVETTALNDDGRALLDAVPLVGRNYVDALTSLTQSDAFEPYAQEGSFVEISVASDSERQGADIRRQSDACLGKLPCRSACHAVDSATREAAASAGMGVGRYRAALELMELDPEVTLEECKNLSMRQMRDRIAALSGDGVERETPDSVGSRDACGRGECQGSSEKADEHRYGREGKRGGINSGDDGENAGA</sequence>
<dbReference type="Pfam" id="PF23750">
    <property type="entry name" value="RsgI_M"/>
    <property type="match status" value="1"/>
</dbReference>
<feature type="domain" description="Anti-sigma factor RsgI-like middle" evidence="3">
    <location>
        <begin position="98"/>
        <end position="221"/>
    </location>
</feature>
<evidence type="ECO:0000256" key="1">
    <source>
        <dbReference type="SAM" id="MobiDB-lite"/>
    </source>
</evidence>
<keyword evidence="2" id="KW-1133">Transmembrane helix</keyword>
<dbReference type="AlphaFoldDB" id="A0A2K2U1R3"/>
<dbReference type="EMBL" id="PPEL01000130">
    <property type="protein sequence ID" value="PNV64257.1"/>
    <property type="molecule type" value="Genomic_DNA"/>
</dbReference>
<evidence type="ECO:0000313" key="5">
    <source>
        <dbReference type="Proteomes" id="UP000236488"/>
    </source>
</evidence>
<evidence type="ECO:0000313" key="4">
    <source>
        <dbReference type="EMBL" id="PNV64257.1"/>
    </source>
</evidence>
<keyword evidence="2" id="KW-0812">Transmembrane</keyword>